<feature type="transmembrane region" description="Helical" evidence="1">
    <location>
        <begin position="38"/>
        <end position="55"/>
    </location>
</feature>
<organism evidence="2 3">
    <name type="scientific">Parablautia muri</name>
    <dbReference type="NCBI Taxonomy" id="2320879"/>
    <lineage>
        <taxon>Bacteria</taxon>
        <taxon>Bacillati</taxon>
        <taxon>Bacillota</taxon>
        <taxon>Clostridia</taxon>
        <taxon>Lachnospirales</taxon>
        <taxon>Lachnospiraceae</taxon>
        <taxon>Parablautia</taxon>
    </lineage>
</organism>
<reference evidence="2" key="1">
    <citation type="submission" date="2018-09" db="EMBL/GenBank/DDBJ databases">
        <title>Murine metabolic-syndrome-specific gut microbial biobank.</title>
        <authorList>
            <person name="Liu C."/>
        </authorList>
    </citation>
    <scope>NUCLEOTIDE SEQUENCE</scope>
    <source>
        <strain evidence="2">D42-62</strain>
    </source>
</reference>
<keyword evidence="1" id="KW-0472">Membrane</keyword>
<keyword evidence="3" id="KW-1185">Reference proteome</keyword>
<comment type="caution">
    <text evidence="2">The sequence shown here is derived from an EMBL/GenBank/DDBJ whole genome shotgun (WGS) entry which is preliminary data.</text>
</comment>
<feature type="non-terminal residue" evidence="2">
    <location>
        <position position="1"/>
    </location>
</feature>
<protein>
    <submittedName>
        <fullName evidence="2">Uncharacterized protein</fullName>
    </submittedName>
</protein>
<gene>
    <name evidence="2" type="ORF">D5281_10535</name>
</gene>
<evidence type="ECO:0000313" key="2">
    <source>
        <dbReference type="EMBL" id="NBJ93020.1"/>
    </source>
</evidence>
<keyword evidence="1" id="KW-0812">Transmembrane</keyword>
<keyword evidence="1" id="KW-1133">Transmembrane helix</keyword>
<dbReference type="Proteomes" id="UP001154420">
    <property type="component" value="Unassembled WGS sequence"/>
</dbReference>
<proteinExistence type="predicted"/>
<name>A0A9X5BFT4_9FIRM</name>
<dbReference type="RefSeq" id="WP_277935293.1">
    <property type="nucleotide sequence ID" value="NZ_QZDT01000015.1"/>
</dbReference>
<evidence type="ECO:0000313" key="3">
    <source>
        <dbReference type="Proteomes" id="UP001154420"/>
    </source>
</evidence>
<evidence type="ECO:0000256" key="1">
    <source>
        <dbReference type="SAM" id="Phobius"/>
    </source>
</evidence>
<dbReference type="AlphaFoldDB" id="A0A9X5BFT4"/>
<accession>A0A9X5BFT4</accession>
<dbReference type="EMBL" id="QZDT01000015">
    <property type="protein sequence ID" value="NBJ93020.1"/>
    <property type="molecule type" value="Genomic_DNA"/>
</dbReference>
<sequence>AILLPVFIEFSRCIGTYSSAKFEYINIPGHVDNSMCPFVLWISIFAGFLQTKIGKMKKIAGFYRK</sequence>